<organism evidence="2 3">
    <name type="scientific">Candidatus Azambacteria bacterium RIFCSPLOWO2_01_FULL_46_25</name>
    <dbReference type="NCBI Taxonomy" id="1797298"/>
    <lineage>
        <taxon>Bacteria</taxon>
        <taxon>Candidatus Azamiibacteriota</taxon>
    </lineage>
</organism>
<feature type="transmembrane region" description="Helical" evidence="1">
    <location>
        <begin position="96"/>
        <end position="115"/>
    </location>
</feature>
<comment type="caution">
    <text evidence="2">The sequence shown here is derived from an EMBL/GenBank/DDBJ whole genome shotgun (WGS) entry which is preliminary data.</text>
</comment>
<feature type="transmembrane region" description="Helical" evidence="1">
    <location>
        <begin position="135"/>
        <end position="155"/>
    </location>
</feature>
<feature type="transmembrane region" description="Helical" evidence="1">
    <location>
        <begin position="67"/>
        <end position="84"/>
    </location>
</feature>
<reference evidence="2 3" key="1">
    <citation type="journal article" date="2016" name="Nat. Commun.">
        <title>Thousands of microbial genomes shed light on interconnected biogeochemical processes in an aquifer system.</title>
        <authorList>
            <person name="Anantharaman K."/>
            <person name="Brown C.T."/>
            <person name="Hug L.A."/>
            <person name="Sharon I."/>
            <person name="Castelle C.J."/>
            <person name="Probst A.J."/>
            <person name="Thomas B.C."/>
            <person name="Singh A."/>
            <person name="Wilkins M.J."/>
            <person name="Karaoz U."/>
            <person name="Brodie E.L."/>
            <person name="Williams K.H."/>
            <person name="Hubbard S.S."/>
            <person name="Banfield J.F."/>
        </authorList>
    </citation>
    <scope>NUCLEOTIDE SEQUENCE [LARGE SCALE GENOMIC DNA]</scope>
</reference>
<name>A0A1F5BU29_9BACT</name>
<keyword evidence="1" id="KW-1133">Transmembrane helix</keyword>
<accession>A0A1F5BU29</accession>
<evidence type="ECO:0000256" key="1">
    <source>
        <dbReference type="SAM" id="Phobius"/>
    </source>
</evidence>
<feature type="transmembrane region" description="Helical" evidence="1">
    <location>
        <begin position="6"/>
        <end position="25"/>
    </location>
</feature>
<evidence type="ECO:0008006" key="4">
    <source>
        <dbReference type="Google" id="ProtNLM"/>
    </source>
</evidence>
<gene>
    <name evidence="2" type="ORF">A2988_01315</name>
</gene>
<dbReference type="AlphaFoldDB" id="A0A1F5BU29"/>
<keyword evidence="1" id="KW-0812">Transmembrane</keyword>
<dbReference type="STRING" id="1797298.A2988_01315"/>
<dbReference type="EMBL" id="MEYS01000002">
    <property type="protein sequence ID" value="OGD34104.1"/>
    <property type="molecule type" value="Genomic_DNA"/>
</dbReference>
<evidence type="ECO:0000313" key="3">
    <source>
        <dbReference type="Proteomes" id="UP000176650"/>
    </source>
</evidence>
<sequence>MFSIFVYLFSAAVSLWASSYFFRIGKKNNYDLYTAFGTFFFFLGLGFMAPSLVFFKNPTLFALGGELINFFVLLSFSFVLRALVRFWKVVAISVNSVTILGILAACVSLIVSLRYPPIPAFTDGLIYWHYALPSSIVYLGLLTCYTAAMGMTFFYNLKNIKERKIQVVYLGLAFLIGGASGLPLVAFNVFWALVLGFTLLFITFVLVTLFLLNARPI</sequence>
<keyword evidence="1" id="KW-0472">Membrane</keyword>
<feature type="transmembrane region" description="Helical" evidence="1">
    <location>
        <begin position="32"/>
        <end position="55"/>
    </location>
</feature>
<protein>
    <recommendedName>
        <fullName evidence="4">Histidine kinase N-terminal 7TM region domain-containing protein</fullName>
    </recommendedName>
</protein>
<feature type="transmembrane region" description="Helical" evidence="1">
    <location>
        <begin position="191"/>
        <end position="212"/>
    </location>
</feature>
<evidence type="ECO:0000313" key="2">
    <source>
        <dbReference type="EMBL" id="OGD34104.1"/>
    </source>
</evidence>
<proteinExistence type="predicted"/>
<dbReference type="Proteomes" id="UP000176650">
    <property type="component" value="Unassembled WGS sequence"/>
</dbReference>
<feature type="transmembrane region" description="Helical" evidence="1">
    <location>
        <begin position="167"/>
        <end position="185"/>
    </location>
</feature>